<evidence type="ECO:0000313" key="13">
    <source>
        <dbReference type="Proteomes" id="UP000433483"/>
    </source>
</evidence>
<dbReference type="Proteomes" id="UP000486351">
    <property type="component" value="Unassembled WGS sequence"/>
</dbReference>
<dbReference type="EMBL" id="QXFX01001297">
    <property type="protein sequence ID" value="KAE9092908.1"/>
    <property type="molecule type" value="Genomic_DNA"/>
</dbReference>
<dbReference type="EMBL" id="QXFY01001381">
    <property type="protein sequence ID" value="KAE9319340.1"/>
    <property type="molecule type" value="Genomic_DNA"/>
</dbReference>
<evidence type="ECO:0000313" key="11">
    <source>
        <dbReference type="EMBL" id="KAE9319340.1"/>
    </source>
</evidence>
<reference evidence="18 19" key="1">
    <citation type="submission" date="2018-09" db="EMBL/GenBank/DDBJ databases">
        <title>Genomic investigation of the strawberry pathogen Phytophthora fragariae indicates pathogenicity is determined by transcriptional variation in three key races.</title>
        <authorList>
            <person name="Adams T.M."/>
            <person name="Armitage A.D."/>
            <person name="Sobczyk M.K."/>
            <person name="Bates H.J."/>
            <person name="Dunwell J.M."/>
            <person name="Nellist C.F."/>
            <person name="Harrison R.J."/>
        </authorList>
    </citation>
    <scope>NUCLEOTIDE SEQUENCE [LARGE SCALE GENOMIC DNA]</scope>
    <source>
        <strain evidence="10 14">A4</strain>
        <strain evidence="8 15">BC-1</strain>
        <strain evidence="9 19">BC-23</strain>
        <strain evidence="7 13">NOV-27</strain>
        <strain evidence="6 16">NOV-5</strain>
        <strain evidence="4 17">NOV-71</strain>
        <strain evidence="11 20">NOV-77</strain>
        <strain evidence="2 12">NOV-9</strain>
        <strain evidence="5 21">ONT-3</strain>
        <strain evidence="3 18">SCRP245</strain>
    </source>
</reference>
<dbReference type="EMBL" id="QXGC01001276">
    <property type="protein sequence ID" value="KAE9206703.1"/>
    <property type="molecule type" value="Genomic_DNA"/>
</dbReference>
<dbReference type="EMBL" id="QXFZ01001309">
    <property type="protein sequence ID" value="KAE9092805.1"/>
    <property type="molecule type" value="Genomic_DNA"/>
</dbReference>
<dbReference type="Proteomes" id="UP000440367">
    <property type="component" value="Unassembled WGS sequence"/>
</dbReference>
<proteinExistence type="predicted"/>
<organism evidence="3 18">
    <name type="scientific">Phytophthora fragariae</name>
    <dbReference type="NCBI Taxonomy" id="53985"/>
    <lineage>
        <taxon>Eukaryota</taxon>
        <taxon>Sar</taxon>
        <taxon>Stramenopiles</taxon>
        <taxon>Oomycota</taxon>
        <taxon>Peronosporomycetes</taxon>
        <taxon>Peronosporales</taxon>
        <taxon>Peronosporaceae</taxon>
        <taxon>Phytophthora</taxon>
    </lineage>
</organism>
<dbReference type="Proteomes" id="UP000440732">
    <property type="component" value="Unassembled WGS sequence"/>
</dbReference>
<dbReference type="AlphaFoldDB" id="A0A6A3IH68"/>
<keyword evidence="1" id="KW-0472">Membrane</keyword>
<dbReference type="Proteomes" id="UP000460718">
    <property type="component" value="Unassembled WGS sequence"/>
</dbReference>
<evidence type="ECO:0000313" key="7">
    <source>
        <dbReference type="EMBL" id="KAE9191541.1"/>
    </source>
</evidence>
<dbReference type="Proteomes" id="UP000488956">
    <property type="component" value="Unassembled WGS sequence"/>
</dbReference>
<evidence type="ECO:0000313" key="21">
    <source>
        <dbReference type="Proteomes" id="UP000488956"/>
    </source>
</evidence>
<evidence type="ECO:0000313" key="19">
    <source>
        <dbReference type="Proteomes" id="UP000476176"/>
    </source>
</evidence>
<evidence type="ECO:0000313" key="20">
    <source>
        <dbReference type="Proteomes" id="UP000486351"/>
    </source>
</evidence>
<gene>
    <name evidence="10" type="ORF">PF001_g22448</name>
    <name evidence="8" type="ORF">PF002_g24213</name>
    <name evidence="9" type="ORF">PF004_g17223</name>
    <name evidence="7" type="ORF">PF005_g18801</name>
    <name evidence="6" type="ORF">PF006_g22486</name>
    <name evidence="4" type="ORF">PF007_g18344</name>
    <name evidence="11" type="ORF">PF008_g18292</name>
    <name evidence="2" type="ORF">PF009_g23922</name>
    <name evidence="5" type="ORF">PF010_g17687</name>
    <name evidence="3" type="ORF">PF011_g21984</name>
</gene>
<dbReference type="OrthoDB" id="10454359at2759"/>
<dbReference type="EMBL" id="QXGD01002179">
    <property type="protein sequence ID" value="KAE9192396.1"/>
    <property type="molecule type" value="Genomic_DNA"/>
</dbReference>
<evidence type="ECO:0000313" key="4">
    <source>
        <dbReference type="EMBL" id="KAE9092805.1"/>
    </source>
</evidence>
<feature type="transmembrane region" description="Helical" evidence="1">
    <location>
        <begin position="6"/>
        <end position="23"/>
    </location>
</feature>
<keyword evidence="13" id="KW-1185">Reference proteome</keyword>
<protein>
    <submittedName>
        <fullName evidence="3">Uncharacterized protein</fullName>
    </submittedName>
</protein>
<feature type="transmembrane region" description="Helical" evidence="1">
    <location>
        <begin position="59"/>
        <end position="75"/>
    </location>
</feature>
<feature type="transmembrane region" description="Helical" evidence="1">
    <location>
        <begin position="82"/>
        <end position="102"/>
    </location>
</feature>
<name>A0A6A3IH68_9STRA</name>
<evidence type="ECO:0000313" key="16">
    <source>
        <dbReference type="Proteomes" id="UP000440732"/>
    </source>
</evidence>
<evidence type="ECO:0000313" key="9">
    <source>
        <dbReference type="EMBL" id="KAE9206703.1"/>
    </source>
</evidence>
<sequence length="158" mass="17423">MTNAVLFTSTVMVGAVHILALLWYRQTSRLLAATIVAGLATSVWNHGVTSATAKVSDRLAMWLCFCVDLHLVWSLENRGRCWLCIATLVGAAILYGAAKVYIQWKLNTQVAGVSNDLNKQRPVSSVRRLRSGDVPHLLAHMSLTITHLLLVEAYSQLH</sequence>
<dbReference type="Proteomes" id="UP000429523">
    <property type="component" value="Unassembled WGS sequence"/>
</dbReference>
<evidence type="ECO:0000313" key="18">
    <source>
        <dbReference type="Proteomes" id="UP000460718"/>
    </source>
</evidence>
<evidence type="ECO:0000313" key="3">
    <source>
        <dbReference type="EMBL" id="KAE8981520.1"/>
    </source>
</evidence>
<evidence type="ECO:0000256" key="1">
    <source>
        <dbReference type="SAM" id="Phobius"/>
    </source>
</evidence>
<dbReference type="EMBL" id="QXFW01002147">
    <property type="protein sequence ID" value="KAE8981520.1"/>
    <property type="molecule type" value="Genomic_DNA"/>
</dbReference>
<comment type="caution">
    <text evidence="3">The sequence shown here is derived from an EMBL/GenBank/DDBJ whole genome shotgun (WGS) entry which is preliminary data.</text>
</comment>
<dbReference type="Proteomes" id="UP000437068">
    <property type="component" value="Unassembled WGS sequence"/>
</dbReference>
<evidence type="ECO:0000313" key="8">
    <source>
        <dbReference type="EMBL" id="KAE9192396.1"/>
    </source>
</evidence>
<evidence type="ECO:0000313" key="14">
    <source>
        <dbReference type="Proteomes" id="UP000437068"/>
    </source>
</evidence>
<keyword evidence="1" id="KW-1133">Transmembrane helix</keyword>
<evidence type="ECO:0000313" key="10">
    <source>
        <dbReference type="EMBL" id="KAE9284309.1"/>
    </source>
</evidence>
<dbReference type="EMBL" id="QXGE01002165">
    <property type="protein sequence ID" value="KAE9284309.1"/>
    <property type="molecule type" value="Genomic_DNA"/>
</dbReference>
<evidence type="ECO:0000313" key="17">
    <source>
        <dbReference type="Proteomes" id="UP000441208"/>
    </source>
</evidence>
<evidence type="ECO:0000313" key="2">
    <source>
        <dbReference type="EMBL" id="KAE8925877.1"/>
    </source>
</evidence>
<accession>A0A6A3IH68</accession>
<dbReference type="EMBL" id="QXGA01002192">
    <property type="protein sequence ID" value="KAE9102209.1"/>
    <property type="molecule type" value="Genomic_DNA"/>
</dbReference>
<feature type="transmembrane region" description="Helical" evidence="1">
    <location>
        <begin position="30"/>
        <end position="47"/>
    </location>
</feature>
<dbReference type="EMBL" id="QXGB01001393">
    <property type="protein sequence ID" value="KAE9191541.1"/>
    <property type="molecule type" value="Genomic_DNA"/>
</dbReference>
<dbReference type="Proteomes" id="UP000476176">
    <property type="component" value="Unassembled WGS sequence"/>
</dbReference>
<evidence type="ECO:0000313" key="6">
    <source>
        <dbReference type="EMBL" id="KAE9102209.1"/>
    </source>
</evidence>
<evidence type="ECO:0000313" key="12">
    <source>
        <dbReference type="Proteomes" id="UP000429523"/>
    </source>
</evidence>
<evidence type="ECO:0000313" key="15">
    <source>
        <dbReference type="Proteomes" id="UP000440367"/>
    </source>
</evidence>
<keyword evidence="1" id="KW-0812">Transmembrane</keyword>
<dbReference type="Proteomes" id="UP000433483">
    <property type="component" value="Unassembled WGS sequence"/>
</dbReference>
<evidence type="ECO:0000313" key="5">
    <source>
        <dbReference type="EMBL" id="KAE9092908.1"/>
    </source>
</evidence>
<dbReference type="EMBL" id="QXGF01002164">
    <property type="protein sequence ID" value="KAE8925877.1"/>
    <property type="molecule type" value="Genomic_DNA"/>
</dbReference>
<dbReference type="Proteomes" id="UP000441208">
    <property type="component" value="Unassembled WGS sequence"/>
</dbReference>